<protein>
    <submittedName>
        <fullName evidence="1">Uncharacterized protein</fullName>
    </submittedName>
</protein>
<reference evidence="1 2" key="1">
    <citation type="submission" date="2022-06" db="EMBL/GenBank/DDBJ databases">
        <title>Genomic Encyclopedia of Archaeal and Bacterial Type Strains, Phase II (KMG-II): from individual species to whole genera.</title>
        <authorList>
            <person name="Goeker M."/>
        </authorList>
    </citation>
    <scope>NUCLEOTIDE SEQUENCE [LARGE SCALE GENOMIC DNA]</scope>
    <source>
        <strain evidence="1 2">DSM 44255</strain>
    </source>
</reference>
<keyword evidence="2" id="KW-1185">Reference proteome</keyword>
<evidence type="ECO:0000313" key="1">
    <source>
        <dbReference type="EMBL" id="MCP2267744.1"/>
    </source>
</evidence>
<dbReference type="EMBL" id="JAMTCO010000001">
    <property type="protein sequence ID" value="MCP2267744.1"/>
    <property type="molecule type" value="Genomic_DNA"/>
</dbReference>
<accession>A0ABT1I536</accession>
<name>A0ABT1I536_9PSEU</name>
<sequence length="140" mass="15744">MGMFSFVRLHQIVCPKCGVRSDHEVQFYFGGCDLETLEVGDKITWNRHDRGEPGHRLVVTDGWGGDCPGCGGPYAPPPICDPGQFDVFIEDDVITHVQWATGEFDYERDAHPDPNSEYILLDDYPPSVKAFLNNARDNRS</sequence>
<proteinExistence type="predicted"/>
<dbReference type="RefSeq" id="WP_253884661.1">
    <property type="nucleotide sequence ID" value="NZ_BAAAVB010000002.1"/>
</dbReference>
<dbReference type="Proteomes" id="UP001205185">
    <property type="component" value="Unassembled WGS sequence"/>
</dbReference>
<gene>
    <name evidence="1" type="ORF">LV75_000226</name>
</gene>
<comment type="caution">
    <text evidence="1">The sequence shown here is derived from an EMBL/GenBank/DDBJ whole genome shotgun (WGS) entry which is preliminary data.</text>
</comment>
<organism evidence="1 2">
    <name type="scientific">Actinokineospora diospyrosa</name>
    <dbReference type="NCBI Taxonomy" id="103728"/>
    <lineage>
        <taxon>Bacteria</taxon>
        <taxon>Bacillati</taxon>
        <taxon>Actinomycetota</taxon>
        <taxon>Actinomycetes</taxon>
        <taxon>Pseudonocardiales</taxon>
        <taxon>Pseudonocardiaceae</taxon>
        <taxon>Actinokineospora</taxon>
    </lineage>
</organism>
<evidence type="ECO:0000313" key="2">
    <source>
        <dbReference type="Proteomes" id="UP001205185"/>
    </source>
</evidence>